<protein>
    <recommendedName>
        <fullName evidence="3">DUF829-domain-containing protein</fullName>
    </recommendedName>
</protein>
<dbReference type="SUPFAM" id="SSF53474">
    <property type="entry name" value="alpha/beta-Hydrolases"/>
    <property type="match status" value="1"/>
</dbReference>
<organism evidence="1 2">
    <name type="scientific">Microthyrium microscopicum</name>
    <dbReference type="NCBI Taxonomy" id="703497"/>
    <lineage>
        <taxon>Eukaryota</taxon>
        <taxon>Fungi</taxon>
        <taxon>Dikarya</taxon>
        <taxon>Ascomycota</taxon>
        <taxon>Pezizomycotina</taxon>
        <taxon>Dothideomycetes</taxon>
        <taxon>Dothideomycetes incertae sedis</taxon>
        <taxon>Microthyriales</taxon>
        <taxon>Microthyriaceae</taxon>
        <taxon>Microthyrium</taxon>
    </lineage>
</organism>
<dbReference type="InterPro" id="IPR008547">
    <property type="entry name" value="DUF829_TMEM53"/>
</dbReference>
<evidence type="ECO:0000313" key="1">
    <source>
        <dbReference type="EMBL" id="KAF2670746.1"/>
    </source>
</evidence>
<dbReference type="PANTHER" id="PTHR12265">
    <property type="entry name" value="TRANSMEMBRANE PROTEIN 53"/>
    <property type="match status" value="1"/>
</dbReference>
<sequence>MLPYEFTRLSDQVILLEPSPSAPKPPVNNGPTTVMLFTWGDGLIKHIAKYSDKYQSLYPGVRVVIVLSPISKAMFSTFAQRSRTMLVALRAALSSTTGQDLKDGKVLIHCFSNTGGINMLAMLNTYRQWVAGAPWAVQGMKGVPTPTSAVFPHKLLICDSTPGGHLYKANIWRWGHAMALGLTFLPLPFVLTKTICAGVLSVSHFINVRLWGYSIPEHSSRLLMDKRVSDVDATRLYMASKKDEIVWWEDIIANGKHAQEKGYDTRVKIFEKSAHVGHMRMYPDEYWAEVKSAWDAALGNEERKADLVVHTPGG</sequence>
<dbReference type="Pfam" id="PF05705">
    <property type="entry name" value="DUF829"/>
    <property type="match status" value="1"/>
</dbReference>
<evidence type="ECO:0008006" key="3">
    <source>
        <dbReference type="Google" id="ProtNLM"/>
    </source>
</evidence>
<reference evidence="1" key="1">
    <citation type="journal article" date="2020" name="Stud. Mycol.">
        <title>101 Dothideomycetes genomes: a test case for predicting lifestyles and emergence of pathogens.</title>
        <authorList>
            <person name="Haridas S."/>
            <person name="Albert R."/>
            <person name="Binder M."/>
            <person name="Bloem J."/>
            <person name="Labutti K."/>
            <person name="Salamov A."/>
            <person name="Andreopoulos B."/>
            <person name="Baker S."/>
            <person name="Barry K."/>
            <person name="Bills G."/>
            <person name="Bluhm B."/>
            <person name="Cannon C."/>
            <person name="Castanera R."/>
            <person name="Culley D."/>
            <person name="Daum C."/>
            <person name="Ezra D."/>
            <person name="Gonzalez J."/>
            <person name="Henrissat B."/>
            <person name="Kuo A."/>
            <person name="Liang C."/>
            <person name="Lipzen A."/>
            <person name="Lutzoni F."/>
            <person name="Magnuson J."/>
            <person name="Mondo S."/>
            <person name="Nolan M."/>
            <person name="Ohm R."/>
            <person name="Pangilinan J."/>
            <person name="Park H.-J."/>
            <person name="Ramirez L."/>
            <person name="Alfaro M."/>
            <person name="Sun H."/>
            <person name="Tritt A."/>
            <person name="Yoshinaga Y."/>
            <person name="Zwiers L.-H."/>
            <person name="Turgeon B."/>
            <person name="Goodwin S."/>
            <person name="Spatafora J."/>
            <person name="Crous P."/>
            <person name="Grigoriev I."/>
        </authorList>
    </citation>
    <scope>NUCLEOTIDE SEQUENCE</scope>
    <source>
        <strain evidence="1">CBS 115976</strain>
    </source>
</reference>
<evidence type="ECO:0000313" key="2">
    <source>
        <dbReference type="Proteomes" id="UP000799302"/>
    </source>
</evidence>
<dbReference type="PANTHER" id="PTHR12265:SF14">
    <property type="entry name" value="INDOLE-DITERPENE BIOSYNTHESIS PROTEIN PAXU"/>
    <property type="match status" value="1"/>
</dbReference>
<gene>
    <name evidence="1" type="ORF">BT63DRAFT_453110</name>
</gene>
<dbReference type="Proteomes" id="UP000799302">
    <property type="component" value="Unassembled WGS sequence"/>
</dbReference>
<name>A0A6A6UGF7_9PEZI</name>
<dbReference type="InterPro" id="IPR029058">
    <property type="entry name" value="AB_hydrolase_fold"/>
</dbReference>
<dbReference type="AlphaFoldDB" id="A0A6A6UGF7"/>
<keyword evidence="2" id="KW-1185">Reference proteome</keyword>
<dbReference type="OrthoDB" id="77878at2759"/>
<dbReference type="EMBL" id="MU004233">
    <property type="protein sequence ID" value="KAF2670746.1"/>
    <property type="molecule type" value="Genomic_DNA"/>
</dbReference>
<proteinExistence type="predicted"/>
<accession>A0A6A6UGF7</accession>